<evidence type="ECO:0000313" key="2">
    <source>
        <dbReference type="Proteomes" id="UP000040453"/>
    </source>
</evidence>
<protein>
    <submittedName>
        <fullName evidence="1">Glutamyl-tRNA(Gln) amidotransferase subunit A, chloroplastic/mitochondrial</fullName>
    </submittedName>
</protein>
<keyword evidence="2" id="KW-1185">Reference proteome</keyword>
<reference evidence="1 2" key="1">
    <citation type="submission" date="2014-11" db="EMBL/GenBank/DDBJ databases">
        <authorList>
            <person name="Urmite Genomes Urmite Genomes"/>
        </authorList>
    </citation>
    <scope>NUCLEOTIDE SEQUENCE [LARGE SCALE GENOMIC DNA]</scope>
    <source>
        <strain evidence="1 2">Oc5</strain>
    </source>
</reference>
<gene>
    <name evidence="1" type="primary">QRSL1</name>
    <name evidence="1" type="ORF">BN997_03256</name>
</gene>
<dbReference type="Proteomes" id="UP000040453">
    <property type="component" value="Unassembled WGS sequence"/>
</dbReference>
<dbReference type="SUPFAM" id="SSF75304">
    <property type="entry name" value="Amidase signature (AS) enzymes"/>
    <property type="match status" value="1"/>
</dbReference>
<dbReference type="Gene3D" id="1.20.58.1700">
    <property type="match status" value="1"/>
</dbReference>
<dbReference type="InterPro" id="IPR036928">
    <property type="entry name" value="AS_sf"/>
</dbReference>
<accession>A0A0A1MDD3</accession>
<dbReference type="GO" id="GO:0016740">
    <property type="term" value="F:transferase activity"/>
    <property type="evidence" value="ECO:0007669"/>
    <property type="project" value="UniProtKB-KW"/>
</dbReference>
<proteinExistence type="predicted"/>
<dbReference type="STRING" id="545501.BN997_03256"/>
<dbReference type="EMBL" id="CDGG01000001">
    <property type="protein sequence ID" value="CEI83350.1"/>
    <property type="molecule type" value="Genomic_DNA"/>
</dbReference>
<dbReference type="RefSeq" id="WP_052485043.1">
    <property type="nucleotide sequence ID" value="NZ_CAXOIH010000016.1"/>
</dbReference>
<dbReference type="Gene3D" id="3.90.1300.10">
    <property type="entry name" value="Amidase signature (AS) domain"/>
    <property type="match status" value="1"/>
</dbReference>
<dbReference type="AlphaFoldDB" id="A0A0A1MDD3"/>
<keyword evidence="1" id="KW-0808">Transferase</keyword>
<organism evidence="1 2">
    <name type="scientific">Oceanobacillus oncorhynchi</name>
    <dbReference type="NCBI Taxonomy" id="545501"/>
    <lineage>
        <taxon>Bacteria</taxon>
        <taxon>Bacillati</taxon>
        <taxon>Bacillota</taxon>
        <taxon>Bacilli</taxon>
        <taxon>Bacillales</taxon>
        <taxon>Bacillaceae</taxon>
        <taxon>Oceanobacillus</taxon>
    </lineage>
</organism>
<evidence type="ECO:0000313" key="1">
    <source>
        <dbReference type="EMBL" id="CEI83350.1"/>
    </source>
</evidence>
<name>A0A0A1MDD3_9BACI</name>
<sequence>MKGFEKAFKQVDILLGPNIPITPHIYSEQWVEQNLEVIRRCLPFVPVNLTGTPSLAVPMGLDGKK</sequence>